<dbReference type="PANTHER" id="PTHR30528:SF0">
    <property type="entry name" value="CYTOPLASMIC PROTEIN"/>
    <property type="match status" value="1"/>
</dbReference>
<dbReference type="InterPro" id="IPR009351">
    <property type="entry name" value="AlkZ-like"/>
</dbReference>
<dbReference type="AlphaFoldDB" id="A0A2T2X713"/>
<reference evidence="1 2" key="1">
    <citation type="journal article" date="2014" name="BMC Genomics">
        <title>Comparison of environmental and isolate Sulfobacillus genomes reveals diverse carbon, sulfur, nitrogen, and hydrogen metabolisms.</title>
        <authorList>
            <person name="Justice N.B."/>
            <person name="Norman A."/>
            <person name="Brown C.T."/>
            <person name="Singh A."/>
            <person name="Thomas B.C."/>
            <person name="Banfield J.F."/>
        </authorList>
    </citation>
    <scope>NUCLEOTIDE SEQUENCE [LARGE SCALE GENOMIC DNA]</scope>
    <source>
        <strain evidence="1">AMDSBA4</strain>
    </source>
</reference>
<evidence type="ECO:0000313" key="2">
    <source>
        <dbReference type="Proteomes" id="UP000242972"/>
    </source>
</evidence>
<accession>A0A2T2X713</accession>
<dbReference type="PANTHER" id="PTHR30528">
    <property type="entry name" value="CYTOPLASMIC PROTEIN"/>
    <property type="match status" value="1"/>
</dbReference>
<sequence length="396" mass="45387">MVNEGGKGVPVAKAQLRQYLAASQFLTGNFAASPKDILQSLECIQLDPVSLVDRNQNLVLQARTQRFFPGILEQWLSNGQIVEYEANAASLMPAVDFPILKGIQQRLYKRLEPELLQLGPVVDEVLRRVEMEGPLTSRAFDSAHKVSGYWDNQIPNTKATSHALNLLRDMGILRVVGREGSQRLFDLTWRGLSDAVRQRWETMAAAEADQLLLQKYLRAYRVIEISDPRFGWHSLTMAERRAQVSSLVSQGVLTQIFVENVQRPYWVLTSELNQILGYSLSEPDIDAVPLRFLPPLDNLLWRRQRLQDIFEFSYTWEIYLPPGKRRYGPYVMPILAGSRLIGRINAKRDTNRNQLIVSGIWWEPWVSTSKQWHRFVLEQLEGWAMRLGLSSVETPS</sequence>
<protein>
    <submittedName>
        <fullName evidence="1">Winged helix-turn-helix domain-containing protein</fullName>
    </submittedName>
</protein>
<organism evidence="1 2">
    <name type="scientific">Sulfobacillus benefaciens</name>
    <dbReference type="NCBI Taxonomy" id="453960"/>
    <lineage>
        <taxon>Bacteria</taxon>
        <taxon>Bacillati</taxon>
        <taxon>Bacillota</taxon>
        <taxon>Clostridia</taxon>
        <taxon>Eubacteriales</taxon>
        <taxon>Clostridiales Family XVII. Incertae Sedis</taxon>
        <taxon>Sulfobacillus</taxon>
    </lineage>
</organism>
<evidence type="ECO:0000313" key="1">
    <source>
        <dbReference type="EMBL" id="PSR30282.1"/>
    </source>
</evidence>
<gene>
    <name evidence="1" type="ORF">C7B46_18085</name>
</gene>
<comment type="caution">
    <text evidence="1">The sequence shown here is derived from an EMBL/GenBank/DDBJ whole genome shotgun (WGS) entry which is preliminary data.</text>
</comment>
<dbReference type="Proteomes" id="UP000242972">
    <property type="component" value="Unassembled WGS sequence"/>
</dbReference>
<dbReference type="EMBL" id="PXYW01000082">
    <property type="protein sequence ID" value="PSR30282.1"/>
    <property type="molecule type" value="Genomic_DNA"/>
</dbReference>
<name>A0A2T2X713_9FIRM</name>
<dbReference type="Pfam" id="PF06224">
    <property type="entry name" value="AlkZ-like"/>
    <property type="match status" value="1"/>
</dbReference>
<proteinExistence type="predicted"/>